<dbReference type="AlphaFoldDB" id="A0A1A8BHW6"/>
<gene>
    <name evidence="2" type="primary">OLA.11275</name>
</gene>
<protein>
    <submittedName>
        <fullName evidence="2">Uncharacterized protein</fullName>
    </submittedName>
</protein>
<evidence type="ECO:0000256" key="1">
    <source>
        <dbReference type="SAM" id="MobiDB-lite"/>
    </source>
</evidence>
<feature type="compositionally biased region" description="Basic residues" evidence="1">
    <location>
        <begin position="35"/>
        <end position="47"/>
    </location>
</feature>
<accession>A0A1A8BHW6</accession>
<name>A0A1A8BHW6_NOTKA</name>
<sequence>MAKRLMEYYPMLKETCGEWEHVAKKLIKRLSNVKSPRKGKKPVKKPRKDGNESVAKSDSSASTIILDKSPVRSMGTPVHHQDGSDEESGSADFFNSLKTQARHYKSLQEIYKTKKPNKAAVTQLLNLEFESRRQFINSDAIKEQDRAVKILEAYPCFREVDHVLDELQRIIQPCNLKYISKMKDRWDIFYSKVQFYGVMKKVMKPPKTLGGVEHAAAVFRALPMLFPSSTVPPKKLGICSEAFFHVLKTSEDPEDYLRQRPLACPVLLVSEGNCMIAVGTTPGRVCLKDTAVPTIFSSFKVKKPVPRREEQVEMLCDS</sequence>
<organism evidence="2">
    <name type="scientific">Nothobranchius kadleci</name>
    <name type="common">African annual killifish</name>
    <dbReference type="NCBI Taxonomy" id="1051664"/>
    <lineage>
        <taxon>Eukaryota</taxon>
        <taxon>Metazoa</taxon>
        <taxon>Chordata</taxon>
        <taxon>Craniata</taxon>
        <taxon>Vertebrata</taxon>
        <taxon>Euteleostomi</taxon>
        <taxon>Actinopterygii</taxon>
        <taxon>Neopterygii</taxon>
        <taxon>Teleostei</taxon>
        <taxon>Neoteleostei</taxon>
        <taxon>Acanthomorphata</taxon>
        <taxon>Ovalentaria</taxon>
        <taxon>Atherinomorphae</taxon>
        <taxon>Cyprinodontiformes</taxon>
        <taxon>Nothobranchiidae</taxon>
        <taxon>Nothobranchius</taxon>
    </lineage>
</organism>
<proteinExistence type="predicted"/>
<reference evidence="2" key="1">
    <citation type="submission" date="2016-05" db="EMBL/GenBank/DDBJ databases">
        <authorList>
            <person name="Lavstsen T."/>
            <person name="Jespersen J.S."/>
        </authorList>
    </citation>
    <scope>NUCLEOTIDE SEQUENCE</scope>
    <source>
        <tissue evidence="2">Brain</tissue>
    </source>
</reference>
<feature type="compositionally biased region" description="Polar residues" evidence="1">
    <location>
        <begin position="54"/>
        <end position="63"/>
    </location>
</feature>
<feature type="region of interest" description="Disordered" evidence="1">
    <location>
        <begin position="30"/>
        <end position="91"/>
    </location>
</feature>
<dbReference type="EMBL" id="HADZ01002305">
    <property type="protein sequence ID" value="SBP66246.1"/>
    <property type="molecule type" value="Transcribed_RNA"/>
</dbReference>
<reference evidence="2" key="2">
    <citation type="submission" date="2016-06" db="EMBL/GenBank/DDBJ databases">
        <title>The genome of a short-lived fish provides insights into sex chromosome evolution and the genetic control of aging.</title>
        <authorList>
            <person name="Reichwald K."/>
            <person name="Felder M."/>
            <person name="Petzold A."/>
            <person name="Koch P."/>
            <person name="Groth M."/>
            <person name="Platzer M."/>
        </authorList>
    </citation>
    <scope>NUCLEOTIDE SEQUENCE</scope>
    <source>
        <tissue evidence="2">Brain</tissue>
    </source>
</reference>
<evidence type="ECO:0000313" key="2">
    <source>
        <dbReference type="EMBL" id="SBP66246.1"/>
    </source>
</evidence>
<feature type="non-terminal residue" evidence="2">
    <location>
        <position position="318"/>
    </location>
</feature>